<evidence type="ECO:0000256" key="6">
    <source>
        <dbReference type="ARBA" id="ARBA00023136"/>
    </source>
</evidence>
<evidence type="ECO:0000256" key="2">
    <source>
        <dbReference type="ARBA" id="ARBA00004370"/>
    </source>
</evidence>
<evidence type="ECO:0000256" key="1">
    <source>
        <dbReference type="ARBA" id="ARBA00001436"/>
    </source>
</evidence>
<dbReference type="GO" id="GO:0004383">
    <property type="term" value="F:guanylate cyclase activity"/>
    <property type="evidence" value="ECO:0007669"/>
    <property type="project" value="UniProtKB-EC"/>
</dbReference>
<dbReference type="WBParaSite" id="ASIM_0001637201-mRNA-1">
    <property type="protein sequence ID" value="ASIM_0001637201-mRNA-1"/>
    <property type="gene ID" value="ASIM_0001637201"/>
</dbReference>
<keyword evidence="7" id="KW-0325">Glycoprotein</keyword>
<evidence type="ECO:0000259" key="9">
    <source>
        <dbReference type="PROSITE" id="PS50125"/>
    </source>
</evidence>
<reference evidence="10" key="1">
    <citation type="submission" date="2017-02" db="UniProtKB">
        <authorList>
            <consortium name="WormBaseParasite"/>
        </authorList>
    </citation>
    <scope>IDENTIFICATION</scope>
</reference>
<keyword evidence="3" id="KW-0812">Transmembrane</keyword>
<dbReference type="GO" id="GO:0004016">
    <property type="term" value="F:adenylate cyclase activity"/>
    <property type="evidence" value="ECO:0007669"/>
    <property type="project" value="TreeGrafter"/>
</dbReference>
<accession>A0A0M3K5Y1</accession>
<dbReference type="GO" id="GO:0000166">
    <property type="term" value="F:nucleotide binding"/>
    <property type="evidence" value="ECO:0007669"/>
    <property type="project" value="UniProtKB-KW"/>
</dbReference>
<keyword evidence="8" id="KW-0456">Lyase</keyword>
<feature type="domain" description="Guanylate cyclase" evidence="9">
    <location>
        <begin position="1"/>
        <end position="56"/>
    </location>
</feature>
<dbReference type="GO" id="GO:0005886">
    <property type="term" value="C:plasma membrane"/>
    <property type="evidence" value="ECO:0007669"/>
    <property type="project" value="TreeGrafter"/>
</dbReference>
<keyword evidence="4" id="KW-0547">Nucleotide-binding</keyword>
<dbReference type="InterPro" id="IPR050401">
    <property type="entry name" value="Cyclic_nucleotide_synthase"/>
</dbReference>
<dbReference type="PANTHER" id="PTHR11920">
    <property type="entry name" value="GUANYLYL CYCLASE"/>
    <property type="match status" value="1"/>
</dbReference>
<dbReference type="GO" id="GO:0035556">
    <property type="term" value="P:intracellular signal transduction"/>
    <property type="evidence" value="ECO:0007669"/>
    <property type="project" value="InterPro"/>
</dbReference>
<keyword evidence="6" id="KW-0472">Membrane</keyword>
<protein>
    <submittedName>
        <fullName evidence="10">Heat-stable enterotoxin receptor (inferred by orthology to a human protein)</fullName>
    </submittedName>
</protein>
<dbReference type="SUPFAM" id="SSF55073">
    <property type="entry name" value="Nucleotide cyclase"/>
    <property type="match status" value="1"/>
</dbReference>
<dbReference type="InterPro" id="IPR029787">
    <property type="entry name" value="Nucleotide_cyclase"/>
</dbReference>
<dbReference type="InterPro" id="IPR001054">
    <property type="entry name" value="A/G_cyclase"/>
</dbReference>
<organism evidence="10">
    <name type="scientific">Anisakis simplex</name>
    <name type="common">Herring worm</name>
    <dbReference type="NCBI Taxonomy" id="6269"/>
    <lineage>
        <taxon>Eukaryota</taxon>
        <taxon>Metazoa</taxon>
        <taxon>Ecdysozoa</taxon>
        <taxon>Nematoda</taxon>
        <taxon>Chromadorea</taxon>
        <taxon>Rhabditida</taxon>
        <taxon>Spirurina</taxon>
        <taxon>Ascaridomorpha</taxon>
        <taxon>Ascaridoidea</taxon>
        <taxon>Anisakidae</taxon>
        <taxon>Anisakis</taxon>
        <taxon>Anisakis simplex complex</taxon>
    </lineage>
</organism>
<comment type="catalytic activity">
    <reaction evidence="1">
        <text>GTP = 3',5'-cyclic GMP + diphosphate</text>
        <dbReference type="Rhea" id="RHEA:13665"/>
        <dbReference type="ChEBI" id="CHEBI:33019"/>
        <dbReference type="ChEBI" id="CHEBI:37565"/>
        <dbReference type="ChEBI" id="CHEBI:57746"/>
        <dbReference type="EC" id="4.6.1.2"/>
    </reaction>
</comment>
<proteinExistence type="predicted"/>
<evidence type="ECO:0000256" key="4">
    <source>
        <dbReference type="ARBA" id="ARBA00022741"/>
    </source>
</evidence>
<keyword evidence="5" id="KW-1133">Transmembrane helix</keyword>
<evidence type="ECO:0000256" key="5">
    <source>
        <dbReference type="ARBA" id="ARBA00022989"/>
    </source>
</evidence>
<evidence type="ECO:0000256" key="7">
    <source>
        <dbReference type="ARBA" id="ARBA00023180"/>
    </source>
</evidence>
<name>A0A0M3K5Y1_ANISI</name>
<evidence type="ECO:0000256" key="3">
    <source>
        <dbReference type="ARBA" id="ARBA00022692"/>
    </source>
</evidence>
<dbReference type="GO" id="GO:0001653">
    <property type="term" value="F:peptide receptor activity"/>
    <property type="evidence" value="ECO:0007669"/>
    <property type="project" value="TreeGrafter"/>
</dbReference>
<sequence length="168" mass="19191">LCVSGLPHRNGDEHGRVIVLMSIEIMNSIKKLRIPHLPDERISLRIGMHTGPCVAGQALLVYRCRDIVYSVILLILEVVWKAPDRVYISDITSAYYSKWIRKRVKCFIVNTFCRYAQFSSVSAGRIHLSSEMNHFLTIKIGGFKTESRGEILVKGKEVLETFWLIGQK</sequence>
<dbReference type="Pfam" id="PF00211">
    <property type="entry name" value="Guanylate_cyc"/>
    <property type="match status" value="2"/>
</dbReference>
<dbReference type="Gene3D" id="3.30.70.1230">
    <property type="entry name" value="Nucleotide cyclase"/>
    <property type="match status" value="2"/>
</dbReference>
<dbReference type="AlphaFoldDB" id="A0A0M3K5Y1"/>
<evidence type="ECO:0000256" key="8">
    <source>
        <dbReference type="ARBA" id="ARBA00023239"/>
    </source>
</evidence>
<dbReference type="GO" id="GO:0007168">
    <property type="term" value="P:receptor guanylyl cyclase signaling pathway"/>
    <property type="evidence" value="ECO:0007669"/>
    <property type="project" value="TreeGrafter"/>
</dbReference>
<comment type="subcellular location">
    <subcellularLocation>
        <location evidence="2">Membrane</location>
    </subcellularLocation>
</comment>
<dbReference type="PANTHER" id="PTHR11920:SF495">
    <property type="entry name" value="RECEPTOR-TYPE GUANYLATE CYCLASE GCY-7"/>
    <property type="match status" value="1"/>
</dbReference>
<dbReference type="PROSITE" id="PS50125">
    <property type="entry name" value="GUANYLATE_CYCLASE_2"/>
    <property type="match status" value="1"/>
</dbReference>
<evidence type="ECO:0000313" key="10">
    <source>
        <dbReference type="WBParaSite" id="ASIM_0001637201-mRNA-1"/>
    </source>
</evidence>